<evidence type="ECO:0000313" key="2">
    <source>
        <dbReference type="Proteomes" id="UP001156215"/>
    </source>
</evidence>
<keyword evidence="2" id="KW-1185">Reference proteome</keyword>
<dbReference type="KEGG" id="ovb:NB640_01475"/>
<reference evidence="1" key="1">
    <citation type="journal article" date="2022" name="Front. Microbiol.">
        <title>New perspectives on an old grouping: The genomic and phenotypic variability of Oxalobacter formigenes and the implications for calcium oxalate stone prevention.</title>
        <authorList>
            <person name="Chmiel J.A."/>
            <person name="Carr C."/>
            <person name="Stuivenberg G.A."/>
            <person name="Venema R."/>
            <person name="Chanyi R.M."/>
            <person name="Al K.F."/>
            <person name="Giguere D."/>
            <person name="Say H."/>
            <person name="Akouris P.P."/>
            <person name="Dominguez Romero S.A."/>
            <person name="Kwong A."/>
            <person name="Tai V."/>
            <person name="Koval S.F."/>
            <person name="Razvi H."/>
            <person name="Bjazevic J."/>
            <person name="Burton J.P."/>
        </authorList>
    </citation>
    <scope>NUCLEOTIDE SEQUENCE</scope>
    <source>
        <strain evidence="1">WoOx3</strain>
    </source>
</reference>
<gene>
    <name evidence="1" type="ORF">NB640_01475</name>
</gene>
<evidence type="ECO:0000313" key="1">
    <source>
        <dbReference type="EMBL" id="WAW10364.1"/>
    </source>
</evidence>
<sequence length="261" mass="28777">MSEDASNIVKLALNVTELANKASSGIGWLFDFFMGKEKAQRDAHAVLTMAQAQRDAESILAGESFLVVNEDGSQTIIENPARNLLSAKVTQEIENLLLCLKSAFQEMQGKQIDTKLGSVSETFLSRWRQEAQFISEEYVQEFWGKLLAAEVETPKSIGLRSLDILKTVDETEAILFDRLTKHVVNGDFVAMAEGQIDPVQGISQADLKLLEDAQLISHTVDITSDYQRNSLDSSQLYRTSMGNYGMGFVGPRGGLSFTVSV</sequence>
<organism evidence="1 2">
    <name type="scientific">Oxalobacter vibrioformis</name>
    <dbReference type="NCBI Taxonomy" id="933080"/>
    <lineage>
        <taxon>Bacteria</taxon>
        <taxon>Pseudomonadati</taxon>
        <taxon>Pseudomonadota</taxon>
        <taxon>Betaproteobacteria</taxon>
        <taxon>Burkholderiales</taxon>
        <taxon>Oxalobacteraceae</taxon>
        <taxon>Oxalobacter</taxon>
    </lineage>
</organism>
<dbReference type="EMBL" id="CP098242">
    <property type="protein sequence ID" value="WAW10364.1"/>
    <property type="molecule type" value="Genomic_DNA"/>
</dbReference>
<accession>A0A9E9P2X1</accession>
<dbReference type="AlphaFoldDB" id="A0A9E9P2X1"/>
<proteinExistence type="predicted"/>
<dbReference type="Pfam" id="PF10987">
    <property type="entry name" value="DUF2806"/>
    <property type="match status" value="1"/>
</dbReference>
<dbReference type="Proteomes" id="UP001156215">
    <property type="component" value="Chromosome"/>
</dbReference>
<dbReference type="InterPro" id="IPR021254">
    <property type="entry name" value="DUF2806"/>
</dbReference>
<protein>
    <submittedName>
        <fullName evidence="1">DUF2806 domain-containing protein</fullName>
    </submittedName>
</protein>
<dbReference type="RefSeq" id="WP_269309376.1">
    <property type="nucleotide sequence ID" value="NZ_CP098242.1"/>
</dbReference>
<name>A0A9E9P2X1_9BURK</name>